<dbReference type="InterPro" id="IPR001938">
    <property type="entry name" value="Thaumatin"/>
</dbReference>
<dbReference type="InterPro" id="IPR037176">
    <property type="entry name" value="Osmotin/thaumatin-like_sf"/>
</dbReference>
<dbReference type="EMBL" id="JANJYJ010000002">
    <property type="protein sequence ID" value="KAK3226641.1"/>
    <property type="molecule type" value="Genomic_DNA"/>
</dbReference>
<proteinExistence type="predicted"/>
<dbReference type="PROSITE" id="PS51367">
    <property type="entry name" value="THAUMATIN_2"/>
    <property type="match status" value="1"/>
</dbReference>
<reference evidence="2" key="1">
    <citation type="journal article" date="2023" name="Plant J.">
        <title>Genome sequences and population genomics provide insights into the demographic history, inbreeding, and mutation load of two 'living fossil' tree species of Dipteronia.</title>
        <authorList>
            <person name="Feng Y."/>
            <person name="Comes H.P."/>
            <person name="Chen J."/>
            <person name="Zhu S."/>
            <person name="Lu R."/>
            <person name="Zhang X."/>
            <person name="Li P."/>
            <person name="Qiu J."/>
            <person name="Olsen K.M."/>
            <person name="Qiu Y."/>
        </authorList>
    </citation>
    <scope>NUCLEOTIDE SEQUENCE</scope>
    <source>
        <strain evidence="2">NBL</strain>
    </source>
</reference>
<sequence length="481" mass="52516">MRIRLSSELLSGSNTMPQTYEHGLRYLWLLGSLARELQTPLWTVWPRWVQAQLGTLFTGEMFDQGLTWRPSASKTTVPYTIWPGTLTGGGGAQLSTTGFELGSTQTRSIDVRAPWTGRFWARTQCSTASGRFICPTADCGSGQVTCNGAGAAPPASLVEFTIAANNGQDFYDVSLVDGFNLPVSVTPQGGSGPTCTTSSCSANVNIVCPSELAVKGSDGKYNSLLYKAVTKVLANRLKTILPEIISLEQSAFVPGRLIFDNVLVAFEMLHSITKRKKGKKGFPAIELDMSKAYDRVERGSLRKIMMCIGFPQLKTITPKIISLEQSAFVPGRLIFDKVLVAFEMLHSITKRKKGKKGFAAIKLDMSKAYDQVEWGFLRKIMVCIGFPQSFSDLVWDCISTSRLAFVVNGNIVGCVRPQRGIQQGCPLSPYLFLRCAEALSSLIKSKEANGKALGFKCCRGSPLISHLFFADDSIVFCKASV</sequence>
<dbReference type="PRINTS" id="PR00347">
    <property type="entry name" value="THAUMATIN"/>
</dbReference>
<keyword evidence="3" id="KW-1185">Reference proteome</keyword>
<evidence type="ECO:0000313" key="2">
    <source>
        <dbReference type="EMBL" id="KAK3226641.1"/>
    </source>
</evidence>
<dbReference type="InterPro" id="IPR043502">
    <property type="entry name" value="DNA/RNA_pol_sf"/>
</dbReference>
<dbReference type="PANTHER" id="PTHR31048">
    <property type="entry name" value="OS03G0233200 PROTEIN"/>
    <property type="match status" value="1"/>
</dbReference>
<dbReference type="Pfam" id="PF00314">
    <property type="entry name" value="Thaumatin"/>
    <property type="match status" value="1"/>
</dbReference>
<dbReference type="PROSITE" id="PS00316">
    <property type="entry name" value="THAUMATIN_1"/>
    <property type="match status" value="1"/>
</dbReference>
<dbReference type="Pfam" id="PF00078">
    <property type="entry name" value="RVT_1"/>
    <property type="match status" value="1"/>
</dbReference>
<evidence type="ECO:0000313" key="3">
    <source>
        <dbReference type="Proteomes" id="UP001281410"/>
    </source>
</evidence>
<comment type="caution">
    <text evidence="2">The sequence shown here is derived from an EMBL/GenBank/DDBJ whole genome shotgun (WGS) entry which is preliminary data.</text>
</comment>
<protein>
    <recommendedName>
        <fullName evidence="1">Reverse transcriptase domain-containing protein</fullName>
    </recommendedName>
</protein>
<evidence type="ECO:0000259" key="1">
    <source>
        <dbReference type="Pfam" id="PF00078"/>
    </source>
</evidence>
<dbReference type="SUPFAM" id="SSF56672">
    <property type="entry name" value="DNA/RNA polymerases"/>
    <property type="match status" value="1"/>
</dbReference>
<accession>A0AAE0EFP3</accession>
<feature type="domain" description="Reverse transcriptase" evidence="1">
    <location>
        <begin position="311"/>
        <end position="478"/>
    </location>
</feature>
<name>A0AAE0EFP3_9ROSI</name>
<dbReference type="SUPFAM" id="SSF49870">
    <property type="entry name" value="Osmotin, thaumatin-like protein"/>
    <property type="match status" value="1"/>
</dbReference>
<dbReference type="AlphaFoldDB" id="A0AAE0EFP3"/>
<dbReference type="Gene3D" id="2.60.110.10">
    <property type="entry name" value="Thaumatin"/>
    <property type="match status" value="1"/>
</dbReference>
<gene>
    <name evidence="2" type="ORF">Dsin_006503</name>
</gene>
<dbReference type="InterPro" id="IPR000477">
    <property type="entry name" value="RT_dom"/>
</dbReference>
<dbReference type="InterPro" id="IPR017949">
    <property type="entry name" value="Thaumatin_CS"/>
</dbReference>
<organism evidence="2 3">
    <name type="scientific">Dipteronia sinensis</name>
    <dbReference type="NCBI Taxonomy" id="43782"/>
    <lineage>
        <taxon>Eukaryota</taxon>
        <taxon>Viridiplantae</taxon>
        <taxon>Streptophyta</taxon>
        <taxon>Embryophyta</taxon>
        <taxon>Tracheophyta</taxon>
        <taxon>Spermatophyta</taxon>
        <taxon>Magnoliopsida</taxon>
        <taxon>eudicotyledons</taxon>
        <taxon>Gunneridae</taxon>
        <taxon>Pentapetalae</taxon>
        <taxon>rosids</taxon>
        <taxon>malvids</taxon>
        <taxon>Sapindales</taxon>
        <taxon>Sapindaceae</taxon>
        <taxon>Hippocastanoideae</taxon>
        <taxon>Acereae</taxon>
        <taxon>Dipteronia</taxon>
    </lineage>
</organism>
<dbReference type="Proteomes" id="UP001281410">
    <property type="component" value="Unassembled WGS sequence"/>
</dbReference>
<dbReference type="SMART" id="SM00205">
    <property type="entry name" value="THN"/>
    <property type="match status" value="1"/>
</dbReference>